<accession>A0ABX0SD01</accession>
<name>A0ABX0SD01_9ACTN</name>
<organism evidence="2 3">
    <name type="scientific">Brooklawnia cerclae</name>
    <dbReference type="NCBI Taxonomy" id="349934"/>
    <lineage>
        <taxon>Bacteria</taxon>
        <taxon>Bacillati</taxon>
        <taxon>Actinomycetota</taxon>
        <taxon>Actinomycetes</taxon>
        <taxon>Propionibacteriales</taxon>
        <taxon>Propionibacteriaceae</taxon>
        <taxon>Brooklawnia</taxon>
    </lineage>
</organism>
<dbReference type="EMBL" id="JAAMOZ010000001">
    <property type="protein sequence ID" value="NIH56283.1"/>
    <property type="molecule type" value="Genomic_DNA"/>
</dbReference>
<proteinExistence type="predicted"/>
<dbReference type="RefSeq" id="WP_167165275.1">
    <property type="nucleotide sequence ID" value="NZ_BAAAOO010000002.1"/>
</dbReference>
<keyword evidence="3" id="KW-1185">Reference proteome</keyword>
<evidence type="ECO:0000313" key="3">
    <source>
        <dbReference type="Proteomes" id="UP000749311"/>
    </source>
</evidence>
<dbReference type="Proteomes" id="UP000749311">
    <property type="component" value="Unassembled WGS sequence"/>
</dbReference>
<evidence type="ECO:0000256" key="1">
    <source>
        <dbReference type="SAM" id="Coils"/>
    </source>
</evidence>
<feature type="coiled-coil region" evidence="1">
    <location>
        <begin position="25"/>
        <end position="52"/>
    </location>
</feature>
<gene>
    <name evidence="2" type="ORF">FB473_000928</name>
</gene>
<reference evidence="2 3" key="1">
    <citation type="submission" date="2020-02" db="EMBL/GenBank/DDBJ databases">
        <title>Sequencing the genomes of 1000 actinobacteria strains.</title>
        <authorList>
            <person name="Klenk H.-P."/>
        </authorList>
    </citation>
    <scope>NUCLEOTIDE SEQUENCE [LARGE SCALE GENOMIC DNA]</scope>
    <source>
        <strain evidence="2 3">DSM 19609</strain>
    </source>
</reference>
<evidence type="ECO:0000313" key="2">
    <source>
        <dbReference type="EMBL" id="NIH56283.1"/>
    </source>
</evidence>
<sequence length="123" mass="13218">MPTTIVNPEALFAGAVAATASQARLHSMAERADQLMAERDQLADQLTRVAHEIALARRNPDRIDPVDAALIAFSRIEGIVIEDPSPAPRRAMGPAAQQLDDLACDMRATRVPAHRAEAEGTGR</sequence>
<keyword evidence="1" id="KW-0175">Coiled coil</keyword>
<keyword evidence="2" id="KW-0449">Lipoprotein</keyword>
<comment type="caution">
    <text evidence="2">The sequence shown here is derived from an EMBL/GenBank/DDBJ whole genome shotgun (WGS) entry which is preliminary data.</text>
</comment>
<protein>
    <submittedName>
        <fullName evidence="2">Outer membrane murein-binding lipoprotein Lpp</fullName>
    </submittedName>
</protein>